<reference evidence="2 3" key="1">
    <citation type="journal article" date="2019" name="Appl. Microbiol. Biotechnol.">
        <title>Genome sequence of Isaria javanica and comparative genome analysis insights into family S53 peptidase evolution in fungal entomopathogens.</title>
        <authorList>
            <person name="Lin R."/>
            <person name="Zhang X."/>
            <person name="Xin B."/>
            <person name="Zou M."/>
            <person name="Gao Y."/>
            <person name="Qin F."/>
            <person name="Hu Q."/>
            <person name="Xie B."/>
            <person name="Cheng X."/>
        </authorList>
    </citation>
    <scope>NUCLEOTIDE SEQUENCE [LARGE SCALE GENOMIC DNA]</scope>
    <source>
        <strain evidence="2 3">IJ1G</strain>
    </source>
</reference>
<evidence type="ECO:0000313" key="2">
    <source>
        <dbReference type="EMBL" id="TQW00597.1"/>
    </source>
</evidence>
<proteinExistence type="predicted"/>
<evidence type="ECO:0000256" key="1">
    <source>
        <dbReference type="SAM" id="MobiDB-lite"/>
    </source>
</evidence>
<dbReference type="Proteomes" id="UP000315783">
    <property type="component" value="Unassembled WGS sequence"/>
</dbReference>
<comment type="caution">
    <text evidence="2">The sequence shown here is derived from an EMBL/GenBank/DDBJ whole genome shotgun (WGS) entry which is preliminary data.</text>
</comment>
<keyword evidence="3" id="KW-1185">Reference proteome</keyword>
<accession>A0A545VFU7</accession>
<sequence length="137" mass="15029">MQLQPMYSGSSLTPTSNVSRLSRWSNPRGAALVEVAGARKLSACISVKPTGRMNGIHIQAVGSRLLPLSESSFLTLLTGFLANESCRMLAGCRMILALLLNNMLQSILLTLKVYLPCRLCMPWTVDLISKSKLYQGW</sequence>
<gene>
    <name evidence="2" type="ORF">IF1G_00528</name>
</gene>
<evidence type="ECO:0000313" key="3">
    <source>
        <dbReference type="Proteomes" id="UP000315783"/>
    </source>
</evidence>
<name>A0A545VFU7_9HYPO</name>
<dbReference type="AlphaFoldDB" id="A0A545VFU7"/>
<organism evidence="2 3">
    <name type="scientific">Cordyceps javanica</name>
    <dbReference type="NCBI Taxonomy" id="43265"/>
    <lineage>
        <taxon>Eukaryota</taxon>
        <taxon>Fungi</taxon>
        <taxon>Dikarya</taxon>
        <taxon>Ascomycota</taxon>
        <taxon>Pezizomycotina</taxon>
        <taxon>Sordariomycetes</taxon>
        <taxon>Hypocreomycetidae</taxon>
        <taxon>Hypocreales</taxon>
        <taxon>Cordycipitaceae</taxon>
        <taxon>Cordyceps</taxon>
    </lineage>
</organism>
<feature type="region of interest" description="Disordered" evidence="1">
    <location>
        <begin position="1"/>
        <end position="20"/>
    </location>
</feature>
<dbReference type="EMBL" id="SPUK01000001">
    <property type="protein sequence ID" value="TQW00597.1"/>
    <property type="molecule type" value="Genomic_DNA"/>
</dbReference>
<protein>
    <submittedName>
        <fullName evidence="2">Uncharacterized protein</fullName>
    </submittedName>
</protein>